<protein>
    <submittedName>
        <fullName evidence="1">Uncharacterized protein</fullName>
    </submittedName>
</protein>
<dbReference type="AlphaFoldDB" id="A0A9Q3HG77"/>
<dbReference type="Proteomes" id="UP000765509">
    <property type="component" value="Unassembled WGS sequence"/>
</dbReference>
<evidence type="ECO:0000313" key="1">
    <source>
        <dbReference type="EMBL" id="MBW0504248.1"/>
    </source>
</evidence>
<keyword evidence="2" id="KW-1185">Reference proteome</keyword>
<gene>
    <name evidence="1" type="ORF">O181_043963</name>
</gene>
<organism evidence="1 2">
    <name type="scientific">Austropuccinia psidii MF-1</name>
    <dbReference type="NCBI Taxonomy" id="1389203"/>
    <lineage>
        <taxon>Eukaryota</taxon>
        <taxon>Fungi</taxon>
        <taxon>Dikarya</taxon>
        <taxon>Basidiomycota</taxon>
        <taxon>Pucciniomycotina</taxon>
        <taxon>Pucciniomycetes</taxon>
        <taxon>Pucciniales</taxon>
        <taxon>Sphaerophragmiaceae</taxon>
        <taxon>Austropuccinia</taxon>
    </lineage>
</organism>
<dbReference type="OrthoDB" id="167591at2759"/>
<sequence>MLRWQISIQEYRGNMTIVNKAGNIHKNDYGLSRWELPNTPDNPTYFPKSAEPQIPFQGINITDLFLDKVRHHKNQSMNYAFEYAKQKWDKSHRTPEFKIGDLRLVSTLKSNNIAGPKKLKYFFSGPFIIKALYETNAVQVQLSGEVENKHPTFPVSLVKH</sequence>
<evidence type="ECO:0000313" key="2">
    <source>
        <dbReference type="Proteomes" id="UP000765509"/>
    </source>
</evidence>
<name>A0A9Q3HG77_9BASI</name>
<accession>A0A9Q3HG77</accession>
<dbReference type="EMBL" id="AVOT02017820">
    <property type="protein sequence ID" value="MBW0504248.1"/>
    <property type="molecule type" value="Genomic_DNA"/>
</dbReference>
<reference evidence="1" key="1">
    <citation type="submission" date="2021-03" db="EMBL/GenBank/DDBJ databases">
        <title>Draft genome sequence of rust myrtle Austropuccinia psidii MF-1, a brazilian biotype.</title>
        <authorList>
            <person name="Quecine M.C."/>
            <person name="Pachon D.M.R."/>
            <person name="Bonatelli M.L."/>
            <person name="Correr F.H."/>
            <person name="Franceschini L.M."/>
            <person name="Leite T.F."/>
            <person name="Margarido G.R.A."/>
            <person name="Almeida C.A."/>
            <person name="Ferrarezi J.A."/>
            <person name="Labate C.A."/>
        </authorList>
    </citation>
    <scope>NUCLEOTIDE SEQUENCE</scope>
    <source>
        <strain evidence="1">MF-1</strain>
    </source>
</reference>
<proteinExistence type="predicted"/>
<comment type="caution">
    <text evidence="1">The sequence shown here is derived from an EMBL/GenBank/DDBJ whole genome shotgun (WGS) entry which is preliminary data.</text>
</comment>